<name>A0AA48R9B6_9ZZZZ</name>
<sequence length="89" mass="9377">MGPKRRPSGRDCALAQAALENLKAAESSSIAGETAPARHGEASAGVSRTAQRGTTLIVRGRDLLAPGLAERAIRLIDLERRARFARVAS</sequence>
<gene>
    <name evidence="2" type="ORF">AMST5_01001</name>
</gene>
<dbReference type="AlphaFoldDB" id="A0AA48R9B6"/>
<proteinExistence type="predicted"/>
<dbReference type="EMBL" id="OY288114">
    <property type="protein sequence ID" value="CAJ0857303.1"/>
    <property type="molecule type" value="Genomic_DNA"/>
</dbReference>
<protein>
    <submittedName>
        <fullName evidence="2">Uncharacterized protein</fullName>
    </submittedName>
</protein>
<evidence type="ECO:0000313" key="2">
    <source>
        <dbReference type="EMBL" id="CAJ0857303.1"/>
    </source>
</evidence>
<evidence type="ECO:0000256" key="1">
    <source>
        <dbReference type="SAM" id="MobiDB-lite"/>
    </source>
</evidence>
<reference evidence="2" key="1">
    <citation type="submission" date="2023-07" db="EMBL/GenBank/DDBJ databases">
        <authorList>
            <person name="Pelsma A.J. K."/>
        </authorList>
    </citation>
    <scope>NUCLEOTIDE SEQUENCE</scope>
</reference>
<feature type="region of interest" description="Disordered" evidence="1">
    <location>
        <begin position="27"/>
        <end position="49"/>
    </location>
</feature>
<organism evidence="2">
    <name type="scientific">freshwater sediment metagenome</name>
    <dbReference type="NCBI Taxonomy" id="556182"/>
    <lineage>
        <taxon>unclassified sequences</taxon>
        <taxon>metagenomes</taxon>
        <taxon>ecological metagenomes</taxon>
    </lineage>
</organism>
<accession>A0AA48R9B6</accession>